<keyword evidence="9" id="KW-0520">NAD</keyword>
<dbReference type="GO" id="GO:0010181">
    <property type="term" value="F:FMN binding"/>
    <property type="evidence" value="ECO:0007669"/>
    <property type="project" value="TreeGrafter"/>
</dbReference>
<keyword evidence="7" id="KW-0521">NADP</keyword>
<evidence type="ECO:0000256" key="5">
    <source>
        <dbReference type="ARBA" id="ARBA00022630"/>
    </source>
</evidence>
<dbReference type="GO" id="GO:0005829">
    <property type="term" value="C:cytosol"/>
    <property type="evidence" value="ECO:0007669"/>
    <property type="project" value="TreeGrafter"/>
</dbReference>
<keyword evidence="8" id="KW-0560">Oxidoreductase</keyword>
<dbReference type="OrthoDB" id="68575at2759"/>
<evidence type="ECO:0000256" key="9">
    <source>
        <dbReference type="ARBA" id="ARBA00023027"/>
    </source>
</evidence>
<comment type="function">
    <text evidence="12">The enzyme apparently serves as a quinone reductase in connection with conjugation reactions of hydroquinones involved in detoxification pathways.</text>
</comment>
<keyword evidence="6" id="KW-0288">FMN</keyword>
<comment type="subunit">
    <text evidence="3">Homotetramer.</text>
</comment>
<dbReference type="InterPro" id="IPR029039">
    <property type="entry name" value="Flavoprotein-like_sf"/>
</dbReference>
<dbReference type="InterPro" id="IPR005025">
    <property type="entry name" value="FMN_Rdtase-like_dom"/>
</dbReference>
<accession>A0A9E7HT09</accession>
<evidence type="ECO:0000256" key="2">
    <source>
        <dbReference type="ARBA" id="ARBA00005990"/>
    </source>
</evidence>
<evidence type="ECO:0000256" key="1">
    <source>
        <dbReference type="ARBA" id="ARBA00001917"/>
    </source>
</evidence>
<evidence type="ECO:0000256" key="13">
    <source>
        <dbReference type="SAM" id="MobiDB-lite"/>
    </source>
</evidence>
<dbReference type="PANTHER" id="PTHR30543">
    <property type="entry name" value="CHROMATE REDUCTASE"/>
    <property type="match status" value="1"/>
</dbReference>
<dbReference type="InterPro" id="IPR050712">
    <property type="entry name" value="NAD(P)H-dep_reductase"/>
</dbReference>
<feature type="non-terminal residue" evidence="15">
    <location>
        <position position="1"/>
    </location>
</feature>
<evidence type="ECO:0000256" key="4">
    <source>
        <dbReference type="ARBA" id="ARBA00012648"/>
    </source>
</evidence>
<proteinExistence type="inferred from homology"/>
<organism evidence="15 16">
    <name type="scientific">Musa troglodytarum</name>
    <name type="common">fe'i banana</name>
    <dbReference type="NCBI Taxonomy" id="320322"/>
    <lineage>
        <taxon>Eukaryota</taxon>
        <taxon>Viridiplantae</taxon>
        <taxon>Streptophyta</taxon>
        <taxon>Embryophyta</taxon>
        <taxon>Tracheophyta</taxon>
        <taxon>Spermatophyta</taxon>
        <taxon>Magnoliopsida</taxon>
        <taxon>Liliopsida</taxon>
        <taxon>Zingiberales</taxon>
        <taxon>Musaceae</taxon>
        <taxon>Musa</taxon>
    </lineage>
</organism>
<evidence type="ECO:0000256" key="11">
    <source>
        <dbReference type="ARBA" id="ARBA00048983"/>
    </source>
</evidence>
<comment type="catalytic activity">
    <reaction evidence="11">
        <text>a quinone + NADPH + H(+) = a quinol + NADP(+)</text>
        <dbReference type="Rhea" id="RHEA:46164"/>
        <dbReference type="ChEBI" id="CHEBI:15378"/>
        <dbReference type="ChEBI" id="CHEBI:24646"/>
        <dbReference type="ChEBI" id="CHEBI:57783"/>
        <dbReference type="ChEBI" id="CHEBI:58349"/>
        <dbReference type="ChEBI" id="CHEBI:132124"/>
        <dbReference type="EC" id="1.6.5.2"/>
    </reaction>
</comment>
<evidence type="ECO:0000313" key="16">
    <source>
        <dbReference type="Proteomes" id="UP001055439"/>
    </source>
</evidence>
<sequence>YRRLQQLGGAKEWAVQRKDAGPAGLPRLHRSGIQAQESSPNSIIRGRERGEMEGAGLAMKPVIKVAALCGSLRRASFNRGLIRSAIQLCDESIEGMKIEYVDIAPLPFLNTDLEVDGKFPAPVEAFRQRIRGADAFLFASPEYNYSFTGPLKNAIDWASRAPNAWADKPAAIVSAGGNFGGGRSQYHLRQVGVFLDLHFINKPELFVQAFQPPSKFDSDGNLIDPEIRERLKQVLLSLQAFTLRLQNQCVILRKLGG</sequence>
<dbReference type="PANTHER" id="PTHR30543:SF21">
    <property type="entry name" value="NAD(P)H-DEPENDENT FMN REDUCTASE LOT6"/>
    <property type="match status" value="1"/>
</dbReference>
<comment type="similarity">
    <text evidence="2">Belongs to the SsuE family.</text>
</comment>
<evidence type="ECO:0000256" key="3">
    <source>
        <dbReference type="ARBA" id="ARBA00011881"/>
    </source>
</evidence>
<dbReference type="EMBL" id="CP097510">
    <property type="protein sequence ID" value="URE35073.1"/>
    <property type="molecule type" value="Genomic_DNA"/>
</dbReference>
<feature type="region of interest" description="Disordered" evidence="13">
    <location>
        <begin position="21"/>
        <end position="45"/>
    </location>
</feature>
<feature type="compositionally biased region" description="Polar residues" evidence="13">
    <location>
        <begin position="33"/>
        <end position="42"/>
    </location>
</feature>
<gene>
    <name evidence="15" type="ORF">MUK42_07335</name>
</gene>
<dbReference type="Pfam" id="PF03358">
    <property type="entry name" value="FMN_red"/>
    <property type="match status" value="1"/>
</dbReference>
<keyword evidence="5" id="KW-0285">Flavoprotein</keyword>
<comment type="cofactor">
    <cofactor evidence="1">
        <name>FMN</name>
        <dbReference type="ChEBI" id="CHEBI:58210"/>
    </cofactor>
</comment>
<dbReference type="GO" id="GO:0003955">
    <property type="term" value="F:NAD(P)H dehydrogenase (quinone) activity"/>
    <property type="evidence" value="ECO:0007669"/>
    <property type="project" value="UniProtKB-EC"/>
</dbReference>
<dbReference type="SUPFAM" id="SSF52218">
    <property type="entry name" value="Flavoproteins"/>
    <property type="match status" value="1"/>
</dbReference>
<comment type="catalytic activity">
    <reaction evidence="10">
        <text>a quinone + NADH + H(+) = a quinol + NAD(+)</text>
        <dbReference type="Rhea" id="RHEA:46160"/>
        <dbReference type="ChEBI" id="CHEBI:15378"/>
        <dbReference type="ChEBI" id="CHEBI:24646"/>
        <dbReference type="ChEBI" id="CHEBI:57540"/>
        <dbReference type="ChEBI" id="CHEBI:57945"/>
        <dbReference type="ChEBI" id="CHEBI:132124"/>
        <dbReference type="EC" id="1.6.5.2"/>
    </reaction>
</comment>
<dbReference type="Proteomes" id="UP001055439">
    <property type="component" value="Chromosome 8"/>
</dbReference>
<protein>
    <recommendedName>
        <fullName evidence="4">NAD(P)H dehydrogenase (quinone)</fullName>
        <ecNumber evidence="4">1.6.5.2</ecNumber>
    </recommendedName>
</protein>
<feature type="domain" description="NADPH-dependent FMN reductase-like" evidence="14">
    <location>
        <begin position="63"/>
        <end position="208"/>
    </location>
</feature>
<evidence type="ECO:0000256" key="6">
    <source>
        <dbReference type="ARBA" id="ARBA00022643"/>
    </source>
</evidence>
<dbReference type="AlphaFoldDB" id="A0A9E7HT09"/>
<dbReference type="FunFam" id="3.40.50.360:FF:000031">
    <property type="entry name" value="NADPH:quinone oxidoreductase"/>
    <property type="match status" value="1"/>
</dbReference>
<reference evidence="15" key="1">
    <citation type="submission" date="2022-05" db="EMBL/GenBank/DDBJ databases">
        <title>The Musa troglodytarum L. genome provides insights into the mechanism of non-climacteric behaviour and enrichment of carotenoids.</title>
        <authorList>
            <person name="Wang J."/>
        </authorList>
    </citation>
    <scope>NUCLEOTIDE SEQUENCE</scope>
    <source>
        <tissue evidence="15">Leaf</tissue>
    </source>
</reference>
<evidence type="ECO:0000313" key="15">
    <source>
        <dbReference type="EMBL" id="URE35073.1"/>
    </source>
</evidence>
<keyword evidence="16" id="KW-1185">Reference proteome</keyword>
<evidence type="ECO:0000256" key="10">
    <source>
        <dbReference type="ARBA" id="ARBA00047678"/>
    </source>
</evidence>
<evidence type="ECO:0000256" key="8">
    <source>
        <dbReference type="ARBA" id="ARBA00023002"/>
    </source>
</evidence>
<evidence type="ECO:0000256" key="12">
    <source>
        <dbReference type="ARBA" id="ARBA00057099"/>
    </source>
</evidence>
<evidence type="ECO:0000256" key="7">
    <source>
        <dbReference type="ARBA" id="ARBA00022857"/>
    </source>
</evidence>
<dbReference type="Gene3D" id="3.40.50.360">
    <property type="match status" value="1"/>
</dbReference>
<evidence type="ECO:0000259" key="14">
    <source>
        <dbReference type="Pfam" id="PF03358"/>
    </source>
</evidence>
<name>A0A9E7HT09_9LILI</name>
<dbReference type="EC" id="1.6.5.2" evidence="4"/>